<comment type="caution">
    <text evidence="2">The sequence shown here is derived from an EMBL/GenBank/DDBJ whole genome shotgun (WGS) entry which is preliminary data.</text>
</comment>
<dbReference type="Proteomes" id="UP000077407">
    <property type="component" value="Unassembled WGS sequence"/>
</dbReference>
<organism evidence="2 3">
    <name type="scientific">Clostridium ljungdahlii</name>
    <dbReference type="NCBI Taxonomy" id="1538"/>
    <lineage>
        <taxon>Bacteria</taxon>
        <taxon>Bacillati</taxon>
        <taxon>Bacillota</taxon>
        <taxon>Clostridia</taxon>
        <taxon>Eubacteriales</taxon>
        <taxon>Clostridiaceae</taxon>
        <taxon>Clostridium</taxon>
    </lineage>
</organism>
<feature type="compositionally biased region" description="Basic and acidic residues" evidence="1">
    <location>
        <begin position="44"/>
        <end position="60"/>
    </location>
</feature>
<gene>
    <name evidence="2" type="ORF">WY13_03290</name>
</gene>
<dbReference type="PROSITE" id="PS51257">
    <property type="entry name" value="PROKAR_LIPOPROTEIN"/>
    <property type="match status" value="1"/>
</dbReference>
<feature type="compositionally biased region" description="Low complexity" evidence="1">
    <location>
        <begin position="28"/>
        <end position="43"/>
    </location>
</feature>
<dbReference type="RefSeq" id="WP_063556590.1">
    <property type="nucleotide sequence ID" value="NZ_LITT01000058.1"/>
</dbReference>
<protein>
    <recommendedName>
        <fullName evidence="4">Lipoprotein</fullName>
    </recommendedName>
</protein>
<evidence type="ECO:0008006" key="4">
    <source>
        <dbReference type="Google" id="ProtNLM"/>
    </source>
</evidence>
<dbReference type="AlphaFoldDB" id="A0A168LPA5"/>
<accession>A0A168LPA5</accession>
<reference evidence="2 3" key="1">
    <citation type="journal article" date="2015" name="Biotechnol. Bioeng.">
        <title>Genome sequence and phenotypic characterization of Caulobacter segnis.</title>
        <authorList>
            <person name="Patel S."/>
            <person name="Fletcher B."/>
            <person name="Scott D.C."/>
            <person name="Ely B."/>
        </authorList>
    </citation>
    <scope>NUCLEOTIDE SEQUENCE [LARGE SCALE GENOMIC DNA]</scope>
    <source>
        <strain evidence="2 3">ERI-2</strain>
    </source>
</reference>
<dbReference type="EMBL" id="LITT01000058">
    <property type="protein sequence ID" value="OAA83503.1"/>
    <property type="molecule type" value="Genomic_DNA"/>
</dbReference>
<feature type="region of interest" description="Disordered" evidence="1">
    <location>
        <begin position="28"/>
        <end position="66"/>
    </location>
</feature>
<evidence type="ECO:0000256" key="1">
    <source>
        <dbReference type="SAM" id="MobiDB-lite"/>
    </source>
</evidence>
<evidence type="ECO:0000313" key="2">
    <source>
        <dbReference type="EMBL" id="OAA83503.1"/>
    </source>
</evidence>
<name>A0A168LPA5_9CLOT</name>
<dbReference type="PATRIC" id="fig|1538.10.peg.3345"/>
<evidence type="ECO:0000313" key="3">
    <source>
        <dbReference type="Proteomes" id="UP000077407"/>
    </source>
</evidence>
<sequence>MKHKVITIILVLIIVSSIGLILGCENRSKTSTNSTSGNSNMKTSTDKNTDKSAAKQEVKQRQVQGKATDLGAGTFTVGKDIEEGLYDVTPEDGQGNFIIQNTQQPDLTVNEILGNVGDMGISKARVELVKDEQIQLEGINKTHFEPVTALFITEHKATSLYSGRWSVGEDIGSGRYVVTPVVGEGNFIVYSKNEMPKVNEILGNSGVKQVTVNLDDGDIITIMSLNQVDFAPQK</sequence>
<dbReference type="OrthoDB" id="1650483at2"/>
<proteinExistence type="predicted"/>